<reference evidence="3 4" key="1">
    <citation type="submission" date="2016-10" db="EMBL/GenBank/DDBJ databases">
        <authorList>
            <person name="de Groot N.N."/>
        </authorList>
    </citation>
    <scope>NUCLEOTIDE SEQUENCE [LARGE SCALE GENOMIC DNA]</scope>
    <source>
        <strain evidence="3 4">DSM 21650</strain>
    </source>
</reference>
<gene>
    <name evidence="3" type="ORF">SAMN05660462_01750</name>
</gene>
<evidence type="ECO:0000256" key="1">
    <source>
        <dbReference type="ARBA" id="ARBA00022737"/>
    </source>
</evidence>
<dbReference type="OrthoDB" id="174569at2"/>
<dbReference type="STRING" id="415015.SAMN05660462_01750"/>
<keyword evidence="4" id="KW-1185">Reference proteome</keyword>
<sequence length="468" mass="54234">MKHKKTIIVILFSLILIFSSSIGLARVYFYDIYGHWAEDSIMWGANTVKLLNGYEDGSFNPDGYISRAEYISLLYRTAKKQGIIDDVRTDLEYSDLDYSFWGYDHISMVKSYIDNKSYDVKFNSIFSGKSFYPNDKITREEATILTYFFTLPPVALKDLNFNDIDNNYKYFNEIKSITNNGIISGYPDGAFRPKNNITRGEAVTIIKRLFSEVEYQKKSYIEDIKLIESSDKVNYPLFGDYFNTQLSKDDLLYKRAIETMEYVSLAGVIPFEERHLYDTNPMKTMEELKNNNYSNIIGTNYYLIKNGSRAYNDKVKLANEIFQAYINGAQVTNSEASIIFKEFSGLVESNELIIEALELWENTSSSEEVYNNAVFMRSKVYLAEGQGKDAMELYKDMNSLRPNIRTIQLMNQGYVLASYNEYDIAENILREGWEQVKKLDGYIINQKNYDEQFIGALKEILSLKENTL</sequence>
<dbReference type="Proteomes" id="UP000198625">
    <property type="component" value="Unassembled WGS sequence"/>
</dbReference>
<feature type="domain" description="SLH" evidence="2">
    <location>
        <begin position="157"/>
        <end position="220"/>
    </location>
</feature>
<evidence type="ECO:0000313" key="4">
    <source>
        <dbReference type="Proteomes" id="UP000198625"/>
    </source>
</evidence>
<dbReference type="EMBL" id="FNQE01000017">
    <property type="protein sequence ID" value="SDZ07046.1"/>
    <property type="molecule type" value="Genomic_DNA"/>
</dbReference>
<evidence type="ECO:0000313" key="3">
    <source>
        <dbReference type="EMBL" id="SDZ07046.1"/>
    </source>
</evidence>
<proteinExistence type="predicted"/>
<name>A0A1H3Q134_9FIRM</name>
<dbReference type="AlphaFoldDB" id="A0A1H3Q134"/>
<accession>A0A1H3Q134</accession>
<feature type="domain" description="SLH" evidence="2">
    <location>
        <begin position="24"/>
        <end position="88"/>
    </location>
</feature>
<organism evidence="3 4">
    <name type="scientific">Proteiniborus ethanoligenes</name>
    <dbReference type="NCBI Taxonomy" id="415015"/>
    <lineage>
        <taxon>Bacteria</taxon>
        <taxon>Bacillati</taxon>
        <taxon>Bacillota</taxon>
        <taxon>Clostridia</taxon>
        <taxon>Eubacteriales</taxon>
        <taxon>Proteiniborus</taxon>
    </lineage>
</organism>
<protein>
    <submittedName>
        <fullName evidence="3">S-layer homology domain-containing protein</fullName>
    </submittedName>
</protein>
<dbReference type="PROSITE" id="PS51272">
    <property type="entry name" value="SLH"/>
    <property type="match status" value="2"/>
</dbReference>
<dbReference type="InterPro" id="IPR001119">
    <property type="entry name" value="SLH_dom"/>
</dbReference>
<dbReference type="InterPro" id="IPR051465">
    <property type="entry name" value="Cell_Envelope_Struct_Comp"/>
</dbReference>
<dbReference type="Pfam" id="PF00395">
    <property type="entry name" value="SLH"/>
    <property type="match status" value="3"/>
</dbReference>
<evidence type="ECO:0000259" key="2">
    <source>
        <dbReference type="PROSITE" id="PS51272"/>
    </source>
</evidence>
<dbReference type="PANTHER" id="PTHR43308">
    <property type="entry name" value="OUTER MEMBRANE PROTEIN ALPHA-RELATED"/>
    <property type="match status" value="1"/>
</dbReference>
<dbReference type="RefSeq" id="WP_091729977.1">
    <property type="nucleotide sequence ID" value="NZ_FNQE01000017.1"/>
</dbReference>
<keyword evidence="1" id="KW-0677">Repeat</keyword>
<dbReference type="PANTHER" id="PTHR43308:SF5">
    <property type="entry name" value="S-LAYER PROTEIN _ PEPTIDOGLYCAN ENDO-BETA-N-ACETYLGLUCOSAMINIDASE"/>
    <property type="match status" value="1"/>
</dbReference>